<evidence type="ECO:0000313" key="9">
    <source>
        <dbReference type="EMBL" id="MBO8427714.1"/>
    </source>
</evidence>
<dbReference type="AlphaFoldDB" id="A0A9D9GWV3"/>
<feature type="transmembrane region" description="Helical" evidence="7">
    <location>
        <begin position="128"/>
        <end position="151"/>
    </location>
</feature>
<feature type="transmembrane region" description="Helical" evidence="7">
    <location>
        <begin position="207"/>
        <end position="225"/>
    </location>
</feature>
<sequence>MSILLLVIVYLIFVSLGLPDSFIGSSWPSISNNLGVGESLQGVITLIISFGTIVSTFANGFLIKKLKPYGVVSLSILLTIIGLVSIGLASNFVYICLAAIPLGLGAGAIDSTLNNFVALHYKALHLNWLHASWGVGALISPLISGGFIASSNNGYKIAGFVLAAIQGVICLISFLAFPIWKKVIIEFDKKEPVNIEKLKNIGFLKTFQIKGVVFAIIAFYSYIAIEQTSSLWFSSLVHYGYGVSEALSASWTTLFYVGITVGRFLSGILSLKIKDKNMIRIGEGILIFGIIFLSFGFNIYLLPVGLTLIGLGCAPVYPGIIHATPNRFTKELSQNVMNVQIGCAYIANVSAAPLFGIIGQYIDFKVMPIYLGIFYILLILGNEIVLKKTMDKTTLLEKIKI</sequence>
<reference evidence="9" key="1">
    <citation type="submission" date="2020-10" db="EMBL/GenBank/DDBJ databases">
        <authorList>
            <person name="Gilroy R."/>
        </authorList>
    </citation>
    <scope>NUCLEOTIDE SEQUENCE</scope>
    <source>
        <strain evidence="9">11159</strain>
    </source>
</reference>
<gene>
    <name evidence="9" type="ORF">IAC58_04080</name>
</gene>
<dbReference type="PANTHER" id="PTHR23514:SF3">
    <property type="entry name" value="BYPASS OF STOP CODON PROTEIN 6"/>
    <property type="match status" value="1"/>
</dbReference>
<feature type="transmembrane region" description="Helical" evidence="7">
    <location>
        <begin position="157"/>
        <end position="180"/>
    </location>
</feature>
<feature type="transmembrane region" description="Helical" evidence="7">
    <location>
        <begin position="245"/>
        <end position="265"/>
    </location>
</feature>
<feature type="transmembrane region" description="Helical" evidence="7">
    <location>
        <begin position="277"/>
        <end position="295"/>
    </location>
</feature>
<keyword evidence="6 7" id="KW-0472">Membrane</keyword>
<dbReference type="GO" id="GO:0022857">
    <property type="term" value="F:transmembrane transporter activity"/>
    <property type="evidence" value="ECO:0007669"/>
    <property type="project" value="InterPro"/>
</dbReference>
<dbReference type="InterPro" id="IPR011701">
    <property type="entry name" value="MFS"/>
</dbReference>
<dbReference type="GO" id="GO:0005886">
    <property type="term" value="C:plasma membrane"/>
    <property type="evidence" value="ECO:0007669"/>
    <property type="project" value="UniProtKB-SubCell"/>
</dbReference>
<proteinExistence type="inferred from homology"/>
<evidence type="ECO:0000256" key="6">
    <source>
        <dbReference type="ARBA" id="ARBA00023136"/>
    </source>
</evidence>
<feature type="domain" description="Major facilitator superfamily (MFS) profile" evidence="8">
    <location>
        <begin position="5"/>
        <end position="390"/>
    </location>
</feature>
<reference evidence="9" key="2">
    <citation type="journal article" date="2021" name="PeerJ">
        <title>Extensive microbial diversity within the chicken gut microbiome revealed by metagenomics and culture.</title>
        <authorList>
            <person name="Gilroy R."/>
            <person name="Ravi A."/>
            <person name="Getino M."/>
            <person name="Pursley I."/>
            <person name="Horton D.L."/>
            <person name="Alikhan N.F."/>
            <person name="Baker D."/>
            <person name="Gharbi K."/>
            <person name="Hall N."/>
            <person name="Watson M."/>
            <person name="Adriaenssens E.M."/>
            <person name="Foster-Nyarko E."/>
            <person name="Jarju S."/>
            <person name="Secka A."/>
            <person name="Antonio M."/>
            <person name="Oren A."/>
            <person name="Chaudhuri R.R."/>
            <person name="La Ragione R."/>
            <person name="Hildebrand F."/>
            <person name="Pallen M.J."/>
        </authorList>
    </citation>
    <scope>NUCLEOTIDE SEQUENCE</scope>
    <source>
        <strain evidence="9">11159</strain>
    </source>
</reference>
<dbReference type="SUPFAM" id="SSF103473">
    <property type="entry name" value="MFS general substrate transporter"/>
    <property type="match status" value="1"/>
</dbReference>
<keyword evidence="3" id="KW-0813">Transport</keyword>
<evidence type="ECO:0000313" key="10">
    <source>
        <dbReference type="Proteomes" id="UP000823613"/>
    </source>
</evidence>
<dbReference type="Proteomes" id="UP000823613">
    <property type="component" value="Unassembled WGS sequence"/>
</dbReference>
<dbReference type="InterPro" id="IPR051788">
    <property type="entry name" value="MFS_Transporter"/>
</dbReference>
<evidence type="ECO:0000256" key="5">
    <source>
        <dbReference type="ARBA" id="ARBA00022989"/>
    </source>
</evidence>
<accession>A0A9D9GWV3</accession>
<feature type="transmembrane region" description="Helical" evidence="7">
    <location>
        <begin position="69"/>
        <end position="86"/>
    </location>
</feature>
<evidence type="ECO:0000256" key="4">
    <source>
        <dbReference type="ARBA" id="ARBA00022692"/>
    </source>
</evidence>
<dbReference type="EMBL" id="JADIMY010000081">
    <property type="protein sequence ID" value="MBO8427714.1"/>
    <property type="molecule type" value="Genomic_DNA"/>
</dbReference>
<feature type="transmembrane region" description="Helical" evidence="7">
    <location>
        <begin position="92"/>
        <end position="116"/>
    </location>
</feature>
<dbReference type="Gene3D" id="1.20.1250.20">
    <property type="entry name" value="MFS general substrate transporter like domains"/>
    <property type="match status" value="2"/>
</dbReference>
<comment type="caution">
    <text evidence="9">The sequence shown here is derived from an EMBL/GenBank/DDBJ whole genome shotgun (WGS) entry which is preliminary data.</text>
</comment>
<dbReference type="PANTHER" id="PTHR23514">
    <property type="entry name" value="BYPASS OF STOP CODON PROTEIN 6"/>
    <property type="match status" value="1"/>
</dbReference>
<evidence type="ECO:0000256" key="2">
    <source>
        <dbReference type="ARBA" id="ARBA00008335"/>
    </source>
</evidence>
<protein>
    <submittedName>
        <fullName evidence="9">MFS transporter</fullName>
    </submittedName>
</protein>
<comment type="similarity">
    <text evidence="2">Belongs to the major facilitator superfamily.</text>
</comment>
<comment type="subcellular location">
    <subcellularLocation>
        <location evidence="1">Cell membrane</location>
        <topology evidence="1">Multi-pass membrane protein</topology>
    </subcellularLocation>
</comment>
<keyword evidence="5 7" id="KW-1133">Transmembrane helix</keyword>
<dbReference type="PROSITE" id="PS50850">
    <property type="entry name" value="MFS"/>
    <property type="match status" value="1"/>
</dbReference>
<name>A0A9D9GWV3_9BACL</name>
<feature type="transmembrane region" description="Helical" evidence="7">
    <location>
        <begin position="43"/>
        <end position="62"/>
    </location>
</feature>
<organism evidence="9 10">
    <name type="scientific">Candidatus Onthovivens merdipullorum</name>
    <dbReference type="NCBI Taxonomy" id="2840889"/>
    <lineage>
        <taxon>Bacteria</taxon>
        <taxon>Bacillati</taxon>
        <taxon>Bacillota</taxon>
        <taxon>Bacilli</taxon>
        <taxon>Bacillales</taxon>
        <taxon>Candidatus Onthovivens</taxon>
    </lineage>
</organism>
<evidence type="ECO:0000259" key="8">
    <source>
        <dbReference type="PROSITE" id="PS50850"/>
    </source>
</evidence>
<evidence type="ECO:0000256" key="3">
    <source>
        <dbReference type="ARBA" id="ARBA00022448"/>
    </source>
</evidence>
<dbReference type="InterPro" id="IPR036259">
    <property type="entry name" value="MFS_trans_sf"/>
</dbReference>
<feature type="transmembrane region" description="Helical" evidence="7">
    <location>
        <begin position="368"/>
        <end position="386"/>
    </location>
</feature>
<dbReference type="InterPro" id="IPR020846">
    <property type="entry name" value="MFS_dom"/>
</dbReference>
<dbReference type="Pfam" id="PF07690">
    <property type="entry name" value="MFS_1"/>
    <property type="match status" value="1"/>
</dbReference>
<feature type="transmembrane region" description="Helical" evidence="7">
    <location>
        <begin position="301"/>
        <end position="321"/>
    </location>
</feature>
<evidence type="ECO:0000256" key="7">
    <source>
        <dbReference type="SAM" id="Phobius"/>
    </source>
</evidence>
<evidence type="ECO:0000256" key="1">
    <source>
        <dbReference type="ARBA" id="ARBA00004651"/>
    </source>
</evidence>
<feature type="transmembrane region" description="Helical" evidence="7">
    <location>
        <begin position="342"/>
        <end position="362"/>
    </location>
</feature>
<keyword evidence="4 7" id="KW-0812">Transmembrane</keyword>